<accession>A0AAE1AXQ2</accession>
<reference evidence="1" key="1">
    <citation type="journal article" date="2023" name="G3 (Bethesda)">
        <title>A reference genome for the long-term kleptoplast-retaining sea slug Elysia crispata morphotype clarki.</title>
        <authorList>
            <person name="Eastman K.E."/>
            <person name="Pendleton A.L."/>
            <person name="Shaikh M.A."/>
            <person name="Suttiyut T."/>
            <person name="Ogas R."/>
            <person name="Tomko P."/>
            <person name="Gavelis G."/>
            <person name="Widhalm J.R."/>
            <person name="Wisecaver J.H."/>
        </authorList>
    </citation>
    <scope>NUCLEOTIDE SEQUENCE</scope>
    <source>
        <strain evidence="1">ECLA1</strain>
    </source>
</reference>
<keyword evidence="2" id="KW-1185">Reference proteome</keyword>
<sequence>MVNTCIGQALRAPEIAVTTWEPLGMGGEMPRTEVNVLCSKQKKRKPRNKQPINFSLLIEYFKNYSAIPQQNYKDRKKRKKPQMVSHAIRKLRRVSIHYCCVLDHGGTRLISYRLRCFTPRSTRLVQPHSSTWPVTCYPVNSVQPSDPGSGLSRDLARAVYLVRTVKPVDLLGMGGWS</sequence>
<dbReference type="AlphaFoldDB" id="A0AAE1AXQ2"/>
<comment type="caution">
    <text evidence="1">The sequence shown here is derived from an EMBL/GenBank/DDBJ whole genome shotgun (WGS) entry which is preliminary data.</text>
</comment>
<evidence type="ECO:0000313" key="1">
    <source>
        <dbReference type="EMBL" id="KAK3795969.1"/>
    </source>
</evidence>
<proteinExistence type="predicted"/>
<dbReference type="Proteomes" id="UP001283361">
    <property type="component" value="Unassembled WGS sequence"/>
</dbReference>
<protein>
    <submittedName>
        <fullName evidence="1">Uncharacterized protein</fullName>
    </submittedName>
</protein>
<gene>
    <name evidence="1" type="ORF">RRG08_042963</name>
</gene>
<evidence type="ECO:0000313" key="2">
    <source>
        <dbReference type="Proteomes" id="UP001283361"/>
    </source>
</evidence>
<name>A0AAE1AXQ2_9GAST</name>
<organism evidence="1 2">
    <name type="scientific">Elysia crispata</name>
    <name type="common">lettuce slug</name>
    <dbReference type="NCBI Taxonomy" id="231223"/>
    <lineage>
        <taxon>Eukaryota</taxon>
        <taxon>Metazoa</taxon>
        <taxon>Spiralia</taxon>
        <taxon>Lophotrochozoa</taxon>
        <taxon>Mollusca</taxon>
        <taxon>Gastropoda</taxon>
        <taxon>Heterobranchia</taxon>
        <taxon>Euthyneura</taxon>
        <taxon>Panpulmonata</taxon>
        <taxon>Sacoglossa</taxon>
        <taxon>Placobranchoidea</taxon>
        <taxon>Plakobranchidae</taxon>
        <taxon>Elysia</taxon>
    </lineage>
</organism>
<dbReference type="EMBL" id="JAWDGP010000957">
    <property type="protein sequence ID" value="KAK3795969.1"/>
    <property type="molecule type" value="Genomic_DNA"/>
</dbReference>